<evidence type="ECO:0000256" key="2">
    <source>
        <dbReference type="ARBA" id="ARBA00005914"/>
    </source>
</evidence>
<feature type="transmembrane region" description="Helical" evidence="8">
    <location>
        <begin position="38"/>
        <end position="55"/>
    </location>
</feature>
<dbReference type="PIRSF" id="PIRSF016502">
    <property type="entry name" value="Urea_transporter"/>
    <property type="match status" value="1"/>
</dbReference>
<dbReference type="GeneID" id="57976022"/>
<dbReference type="Pfam" id="PF03253">
    <property type="entry name" value="UT"/>
    <property type="match status" value="1"/>
</dbReference>
<reference evidence="9 10" key="1">
    <citation type="journal article" date="2006" name="J. Bacteriol.">
        <title>Complete genome sequence of Yersinia pestis strains Antiqua and Nepal516: evidence of gene reduction in an emerging pathogen.</title>
        <authorList>
            <person name="Chain P.S."/>
            <person name="Hu P."/>
            <person name="Malfatti S.A."/>
            <person name="Radnedge L."/>
            <person name="Larimer F."/>
            <person name="Vergez L.M."/>
            <person name="Worsham P."/>
            <person name="Chu M.C."/>
            <person name="Andersen G.L."/>
        </authorList>
    </citation>
    <scope>NUCLEOTIDE SEQUENCE [LARGE SCALE GENOMIC DNA]</scope>
    <source>
        <strain evidence="9 10">Antiqua</strain>
    </source>
</reference>
<dbReference type="Gene3D" id="1.10.3430.10">
    <property type="entry name" value="Ammonium transporter AmtB like domains"/>
    <property type="match status" value="1"/>
</dbReference>
<evidence type="ECO:0000256" key="8">
    <source>
        <dbReference type="SAM" id="Phobius"/>
    </source>
</evidence>
<dbReference type="KEGG" id="ypa:YPA_2400"/>
<feature type="transmembrane region" description="Helical" evidence="8">
    <location>
        <begin position="276"/>
        <end position="294"/>
    </location>
</feature>
<evidence type="ECO:0000313" key="10">
    <source>
        <dbReference type="Proteomes" id="UP000001971"/>
    </source>
</evidence>
<keyword evidence="4 8" id="KW-0812">Transmembrane</keyword>
<evidence type="ECO:0000256" key="5">
    <source>
        <dbReference type="ARBA" id="ARBA00022989"/>
    </source>
</evidence>
<protein>
    <submittedName>
        <fullName evidence="9">Putative urea transporter</fullName>
    </submittedName>
</protein>
<name>A0A0E1NPQ6_YERPA</name>
<dbReference type="InterPro" id="IPR017807">
    <property type="entry name" value="Urea_transporter_bac"/>
</dbReference>
<evidence type="ECO:0000256" key="6">
    <source>
        <dbReference type="ARBA" id="ARBA00023136"/>
    </source>
</evidence>
<feature type="site" description="Important for channel permeability" evidence="7">
    <location>
        <position position="307"/>
    </location>
</feature>
<dbReference type="PANTHER" id="PTHR10464">
    <property type="entry name" value="UREA TRANSPORTER"/>
    <property type="match status" value="1"/>
</dbReference>
<dbReference type="NCBIfam" id="TIGR03441">
    <property type="entry name" value="urea_trans_yut"/>
    <property type="match status" value="1"/>
</dbReference>
<sequence>MNAKTVNKSGWGQLANSNVFIEFIDTALRGCAQVMFQNNPLTGLFFFIAIFIGAYGEGNPAVAYGCVLGTLVATLTGLSIRDRKSWRSGLYGYNGCLVGAALPTFLIATPVLWACIVLGSIVSVIVTACIADILKTWKVAALTAPFVLTTWVVLLASYAFAGLHSSGLPAPALPQQLVLEAGNTFAGTNIFVSMFHGVSQVFLFSSLIAGILFVIGLAIESLWAAVFALCGAILAILTATLLEADHHSINAGLYAFSAVLTAIALGSTFNKPSWRVLAYTVIGVIFTVFVQGALNTLLLPIGIPTLTMPFVLASWLFLVPNKDVMPEHRQ</sequence>
<evidence type="ECO:0000313" key="9">
    <source>
        <dbReference type="EMBL" id="ABG14365.1"/>
    </source>
</evidence>
<evidence type="ECO:0000256" key="7">
    <source>
        <dbReference type="PIRSR" id="PIRSR016502-1"/>
    </source>
</evidence>
<feature type="transmembrane region" description="Helical" evidence="8">
    <location>
        <begin position="300"/>
        <end position="319"/>
    </location>
</feature>
<dbReference type="InterPro" id="IPR004937">
    <property type="entry name" value="Urea_transporter"/>
</dbReference>
<dbReference type="GO" id="GO:0005886">
    <property type="term" value="C:plasma membrane"/>
    <property type="evidence" value="ECO:0007669"/>
    <property type="project" value="UniProtKB-SubCell"/>
</dbReference>
<organism evidence="9 10">
    <name type="scientific">Yersinia pestis bv. Antiqua (strain Antiqua)</name>
    <dbReference type="NCBI Taxonomy" id="360102"/>
    <lineage>
        <taxon>Bacteria</taxon>
        <taxon>Pseudomonadati</taxon>
        <taxon>Pseudomonadota</taxon>
        <taxon>Gammaproteobacteria</taxon>
        <taxon>Enterobacterales</taxon>
        <taxon>Yersiniaceae</taxon>
        <taxon>Yersinia</taxon>
    </lineage>
</organism>
<dbReference type="RefSeq" id="WP_002212233.1">
    <property type="nucleotide sequence ID" value="NC_008150.1"/>
</dbReference>
<dbReference type="AlphaFoldDB" id="A0A0E1NPQ6"/>
<feature type="transmembrane region" description="Helical" evidence="8">
    <location>
        <begin position="141"/>
        <end position="161"/>
    </location>
</feature>
<feature type="transmembrane region" description="Helical" evidence="8">
    <location>
        <begin position="248"/>
        <end position="269"/>
    </location>
</feature>
<accession>A0A0E1NPQ6</accession>
<feature type="transmembrane region" description="Helical" evidence="8">
    <location>
        <begin position="222"/>
        <end position="242"/>
    </location>
</feature>
<dbReference type="InterPro" id="IPR029020">
    <property type="entry name" value="Ammonium/urea_transptr"/>
</dbReference>
<comment type="similarity">
    <text evidence="2">Belongs to the urea transporter family.</text>
</comment>
<keyword evidence="5 8" id="KW-1133">Transmembrane helix</keyword>
<feature type="transmembrane region" description="Helical" evidence="8">
    <location>
        <begin position="113"/>
        <end position="134"/>
    </location>
</feature>
<dbReference type="EMBL" id="CP000308">
    <property type="protein sequence ID" value="ABG14365.1"/>
    <property type="molecule type" value="Genomic_DNA"/>
</dbReference>
<keyword evidence="6 8" id="KW-0472">Membrane</keyword>
<proteinExistence type="inferred from homology"/>
<feature type="transmembrane region" description="Helical" evidence="8">
    <location>
        <begin position="61"/>
        <end position="78"/>
    </location>
</feature>
<gene>
    <name evidence="9" type="ordered locus">YPA_2400</name>
</gene>
<evidence type="ECO:0000256" key="1">
    <source>
        <dbReference type="ARBA" id="ARBA00004651"/>
    </source>
</evidence>
<evidence type="ECO:0000256" key="3">
    <source>
        <dbReference type="ARBA" id="ARBA00022475"/>
    </source>
</evidence>
<comment type="subcellular location">
    <subcellularLocation>
        <location evidence="1">Cell membrane</location>
        <topology evidence="1">Multi-pass membrane protein</topology>
    </subcellularLocation>
</comment>
<feature type="transmembrane region" description="Helical" evidence="8">
    <location>
        <begin position="90"/>
        <end position="107"/>
    </location>
</feature>
<dbReference type="GO" id="GO:0015204">
    <property type="term" value="F:urea transmembrane transporter activity"/>
    <property type="evidence" value="ECO:0007669"/>
    <property type="project" value="InterPro"/>
</dbReference>
<dbReference type="PATRIC" id="fig|360102.15.peg.1048"/>
<keyword evidence="3" id="KW-1003">Cell membrane</keyword>
<dbReference type="HOGENOM" id="CLU_047509_0_1_6"/>
<dbReference type="Proteomes" id="UP000001971">
    <property type="component" value="Chromosome"/>
</dbReference>
<evidence type="ECO:0000256" key="4">
    <source>
        <dbReference type="ARBA" id="ARBA00022692"/>
    </source>
</evidence>
<dbReference type="PANTHER" id="PTHR10464:SF4">
    <property type="entry name" value="UREA TRANSPORTER"/>
    <property type="match status" value="1"/>
</dbReference>
<feature type="transmembrane region" description="Helical" evidence="8">
    <location>
        <begin position="190"/>
        <end position="215"/>
    </location>
</feature>